<comment type="similarity">
    <text evidence="2">Belongs to the phosphohexose mutase family.</text>
</comment>
<dbReference type="InterPro" id="IPR005841">
    <property type="entry name" value="Alpha-D-phosphohexomutase_SF"/>
</dbReference>
<keyword evidence="12" id="KW-1185">Reference proteome</keyword>
<dbReference type="Pfam" id="PF00408">
    <property type="entry name" value="PGM_PMM_IV"/>
    <property type="match status" value="1"/>
</dbReference>
<organism evidence="11 12">
    <name type="scientific">Actinomycetospora termitidis</name>
    <dbReference type="NCBI Taxonomy" id="3053470"/>
    <lineage>
        <taxon>Bacteria</taxon>
        <taxon>Bacillati</taxon>
        <taxon>Actinomycetota</taxon>
        <taxon>Actinomycetes</taxon>
        <taxon>Pseudonocardiales</taxon>
        <taxon>Pseudonocardiaceae</taxon>
        <taxon>Actinomycetospora</taxon>
    </lineage>
</organism>
<protein>
    <submittedName>
        <fullName evidence="11">Phosphomannomutase/phosphoglucomutase</fullName>
    </submittedName>
</protein>
<proteinExistence type="inferred from homology"/>
<evidence type="ECO:0000256" key="3">
    <source>
        <dbReference type="ARBA" id="ARBA00022553"/>
    </source>
</evidence>
<feature type="domain" description="Alpha-D-phosphohexomutase alpha/beta/alpha" evidence="9">
    <location>
        <begin position="177"/>
        <end position="276"/>
    </location>
</feature>
<evidence type="ECO:0000313" key="12">
    <source>
        <dbReference type="Proteomes" id="UP001231924"/>
    </source>
</evidence>
<dbReference type="Pfam" id="PF02879">
    <property type="entry name" value="PGM_PMM_II"/>
    <property type="match status" value="1"/>
</dbReference>
<keyword evidence="4" id="KW-0479">Metal-binding</keyword>
<dbReference type="RefSeq" id="WP_286053611.1">
    <property type="nucleotide sequence ID" value="NZ_JASVWF010000003.1"/>
</dbReference>
<dbReference type="PANTHER" id="PTHR43771:SF1">
    <property type="entry name" value="PHOSPHOMANNOMUTASE"/>
    <property type="match status" value="1"/>
</dbReference>
<keyword evidence="6" id="KW-0413">Isomerase</keyword>
<feature type="domain" description="Alpha-D-phosphohexomutase alpha/beta/alpha" evidence="10">
    <location>
        <begin position="283"/>
        <end position="390"/>
    </location>
</feature>
<dbReference type="PRINTS" id="PR00509">
    <property type="entry name" value="PGMPMM"/>
</dbReference>
<keyword evidence="5" id="KW-0460">Magnesium</keyword>
<dbReference type="Gene3D" id="3.40.120.10">
    <property type="entry name" value="Alpha-D-Glucose-1,6-Bisphosphate, subunit A, domain 3"/>
    <property type="match status" value="3"/>
</dbReference>
<dbReference type="InterPro" id="IPR036900">
    <property type="entry name" value="A-D-PHexomutase_C_sf"/>
</dbReference>
<dbReference type="InterPro" id="IPR005846">
    <property type="entry name" value="A-D-PHexomutase_a/b/a-III"/>
</dbReference>
<evidence type="ECO:0000256" key="5">
    <source>
        <dbReference type="ARBA" id="ARBA00022842"/>
    </source>
</evidence>
<dbReference type="CDD" id="cd03089">
    <property type="entry name" value="PMM_PGM"/>
    <property type="match status" value="1"/>
</dbReference>
<name>A0ABT7M955_9PSEU</name>
<feature type="domain" description="Alpha-D-phosphohexomutase alpha/beta/alpha" evidence="8">
    <location>
        <begin position="20"/>
        <end position="151"/>
    </location>
</feature>
<evidence type="ECO:0000256" key="2">
    <source>
        <dbReference type="ARBA" id="ARBA00010231"/>
    </source>
</evidence>
<gene>
    <name evidence="11" type="ORF">QRT03_14570</name>
</gene>
<comment type="caution">
    <text evidence="11">The sequence shown here is derived from an EMBL/GenBank/DDBJ whole genome shotgun (WGS) entry which is preliminary data.</text>
</comment>
<evidence type="ECO:0000259" key="10">
    <source>
        <dbReference type="Pfam" id="PF02880"/>
    </source>
</evidence>
<evidence type="ECO:0000256" key="4">
    <source>
        <dbReference type="ARBA" id="ARBA00022723"/>
    </source>
</evidence>
<dbReference type="Pfam" id="PF02878">
    <property type="entry name" value="PGM_PMM_I"/>
    <property type="match status" value="1"/>
</dbReference>
<dbReference type="SUPFAM" id="SSF53738">
    <property type="entry name" value="Phosphoglucomutase, first 3 domains"/>
    <property type="match status" value="3"/>
</dbReference>
<dbReference type="InterPro" id="IPR016055">
    <property type="entry name" value="A-D-PHexomutase_a/b/a-I/II/III"/>
</dbReference>
<dbReference type="InterPro" id="IPR005844">
    <property type="entry name" value="A-D-PHexomutase_a/b/a-I"/>
</dbReference>
<dbReference type="InterPro" id="IPR005843">
    <property type="entry name" value="A-D-PHexomutase_C"/>
</dbReference>
<comment type="cofactor">
    <cofactor evidence="1">
        <name>Mg(2+)</name>
        <dbReference type="ChEBI" id="CHEBI:18420"/>
    </cofactor>
</comment>
<evidence type="ECO:0000259" key="7">
    <source>
        <dbReference type="Pfam" id="PF00408"/>
    </source>
</evidence>
<dbReference type="SUPFAM" id="SSF55957">
    <property type="entry name" value="Phosphoglucomutase, C-terminal domain"/>
    <property type="match status" value="1"/>
</dbReference>
<evidence type="ECO:0000313" key="11">
    <source>
        <dbReference type="EMBL" id="MDL5157190.1"/>
    </source>
</evidence>
<dbReference type="Gene3D" id="3.30.310.50">
    <property type="entry name" value="Alpha-D-phosphohexomutase, C-terminal domain"/>
    <property type="match status" value="1"/>
</dbReference>
<dbReference type="InterPro" id="IPR005845">
    <property type="entry name" value="A-D-PHexomutase_a/b/a-II"/>
</dbReference>
<reference evidence="11 12" key="1">
    <citation type="submission" date="2023-06" db="EMBL/GenBank/DDBJ databases">
        <title>Actinomycetospora Odt1-22.</title>
        <authorList>
            <person name="Supong K."/>
        </authorList>
    </citation>
    <scope>NUCLEOTIDE SEQUENCE [LARGE SCALE GENOMIC DNA]</scope>
    <source>
        <strain evidence="11 12">Odt1-22</strain>
    </source>
</reference>
<dbReference type="Pfam" id="PF02880">
    <property type="entry name" value="PGM_PMM_III"/>
    <property type="match status" value="1"/>
</dbReference>
<evidence type="ECO:0000256" key="1">
    <source>
        <dbReference type="ARBA" id="ARBA00001946"/>
    </source>
</evidence>
<evidence type="ECO:0000259" key="8">
    <source>
        <dbReference type="Pfam" id="PF02878"/>
    </source>
</evidence>
<dbReference type="EMBL" id="JASVWF010000003">
    <property type="protein sequence ID" value="MDL5157190.1"/>
    <property type="molecule type" value="Genomic_DNA"/>
</dbReference>
<sequence>MTSSAGTESAQAARSRVVSQVIKAYDVRGLVGEQLDAAFVRDVGSAFARLLISEAGGPPANGIVIGHDMRDSSPELAAAFADGVTALGVDVVEIGLASTDMLYYASGTLDAPGAMFTASHNPATYNGIKLCRAGASPVGQDTGLDEIAAMLDRGPGEIPTDAAAKGSVTQQDMLSGYAEYLRGLVDLSGIRPLSLVIDAGNGMAGYTAPAVFDPLPIDVHPLYFELDGTFPNHEANPLDPDNLVDLQRDVSNLGHVDAGLAFDGDADRVFLVDERGEAVSPSAITALVATRELAKEPGSTIIHNLITSRAVPEIVTEAGGKPVRTRVGHSFIKATMAQTGAIFGGEHSAHYYFRDFFRADSGMLAALHVLAALGEQDRPLSELMAQYSRYAASGEVNSTVEDPQARMAEVEQLYSDRGDVTVDTLDGLTVAFENGDWFNLRPSNTEPLLRLNVEASDADAVAALRDEVLAVVRR</sequence>
<evidence type="ECO:0000256" key="6">
    <source>
        <dbReference type="ARBA" id="ARBA00023235"/>
    </source>
</evidence>
<dbReference type="NCBIfam" id="NF007088">
    <property type="entry name" value="PRK09542.1"/>
    <property type="match status" value="1"/>
</dbReference>
<dbReference type="PANTHER" id="PTHR43771">
    <property type="entry name" value="PHOSPHOMANNOMUTASE"/>
    <property type="match status" value="1"/>
</dbReference>
<feature type="domain" description="Alpha-D-phosphohexomutase C-terminal" evidence="7">
    <location>
        <begin position="395"/>
        <end position="470"/>
    </location>
</feature>
<dbReference type="Proteomes" id="UP001231924">
    <property type="component" value="Unassembled WGS sequence"/>
</dbReference>
<keyword evidence="3" id="KW-0597">Phosphoprotein</keyword>
<accession>A0ABT7M955</accession>
<evidence type="ECO:0000259" key="9">
    <source>
        <dbReference type="Pfam" id="PF02879"/>
    </source>
</evidence>